<reference evidence="1 2" key="1">
    <citation type="submission" date="2016-10" db="EMBL/GenBank/DDBJ databases">
        <authorList>
            <person name="de Groot N.N."/>
        </authorList>
    </citation>
    <scope>NUCLEOTIDE SEQUENCE [LARGE SCALE GENOMIC DNA]</scope>
    <source>
        <strain evidence="1 2">CGMCC 1.11030</strain>
    </source>
</reference>
<name>A0A1I3FAL5_9RHOB</name>
<dbReference type="PIRSF" id="PIRSF030771">
    <property type="entry name" value="UCP030771"/>
    <property type="match status" value="1"/>
</dbReference>
<proteinExistence type="predicted"/>
<dbReference type="Proteomes" id="UP000199377">
    <property type="component" value="Unassembled WGS sequence"/>
</dbReference>
<gene>
    <name evidence="1" type="ORF">SAMN05216258_104162</name>
</gene>
<dbReference type="EMBL" id="FOQH01000004">
    <property type="protein sequence ID" value="SFI08266.1"/>
    <property type="molecule type" value="Genomic_DNA"/>
</dbReference>
<accession>A0A1I3FAL5</accession>
<organism evidence="1 2">
    <name type="scientific">Albimonas pacifica</name>
    <dbReference type="NCBI Taxonomy" id="1114924"/>
    <lineage>
        <taxon>Bacteria</taxon>
        <taxon>Pseudomonadati</taxon>
        <taxon>Pseudomonadota</taxon>
        <taxon>Alphaproteobacteria</taxon>
        <taxon>Rhodobacterales</taxon>
        <taxon>Paracoccaceae</taxon>
        <taxon>Albimonas</taxon>
    </lineage>
</organism>
<protein>
    <submittedName>
        <fullName evidence="1">Predicted phage recombinase, RecA/RadA family</fullName>
    </submittedName>
</protein>
<dbReference type="STRING" id="1114924.SAMN05216258_104162"/>
<dbReference type="RefSeq" id="WP_092859460.1">
    <property type="nucleotide sequence ID" value="NZ_FOQH01000004.1"/>
</dbReference>
<evidence type="ECO:0000313" key="2">
    <source>
        <dbReference type="Proteomes" id="UP000199377"/>
    </source>
</evidence>
<dbReference type="AlphaFoldDB" id="A0A1I3FAL5"/>
<evidence type="ECO:0000313" key="1">
    <source>
        <dbReference type="EMBL" id="SFI08266.1"/>
    </source>
</evidence>
<sequence>MKNYIQPGAMMSVTAPATVASGAGVLVGMLFGIAATDAASGASVEIATAGVFDLPKTSAQAWTAGAPIYWDPAEAEATSAADAGNVLIGCAAAAAANPSATGRVRLNGAVPAAAVPA</sequence>
<dbReference type="Pfam" id="PF09956">
    <property type="entry name" value="Phage_cement_2"/>
    <property type="match status" value="1"/>
</dbReference>
<dbReference type="InterPro" id="IPR011231">
    <property type="entry name" value="Phage_VT1-Sakai_H0018"/>
</dbReference>
<keyword evidence="2" id="KW-1185">Reference proteome</keyword>
<dbReference type="OrthoDB" id="5365964at2"/>